<comment type="caution">
    <text evidence="1">The sequence shown here is derived from an EMBL/GenBank/DDBJ whole genome shotgun (WGS) entry which is preliminary data.</text>
</comment>
<gene>
    <name evidence="1" type="ORF">L2E82_15332</name>
</gene>
<evidence type="ECO:0000313" key="2">
    <source>
        <dbReference type="Proteomes" id="UP001055811"/>
    </source>
</evidence>
<reference evidence="2" key="1">
    <citation type="journal article" date="2022" name="Mol. Ecol. Resour.">
        <title>The genomes of chicory, endive, great burdock and yacon provide insights into Asteraceae palaeo-polyploidization history and plant inulin production.</title>
        <authorList>
            <person name="Fan W."/>
            <person name="Wang S."/>
            <person name="Wang H."/>
            <person name="Wang A."/>
            <person name="Jiang F."/>
            <person name="Liu H."/>
            <person name="Zhao H."/>
            <person name="Xu D."/>
            <person name="Zhang Y."/>
        </authorList>
    </citation>
    <scope>NUCLEOTIDE SEQUENCE [LARGE SCALE GENOMIC DNA]</scope>
    <source>
        <strain evidence="2">cv. Punajuju</strain>
    </source>
</reference>
<protein>
    <submittedName>
        <fullName evidence="1">Uncharacterized protein</fullName>
    </submittedName>
</protein>
<sequence>MGRFRKVAEVFDMADKVGDCDSSGSEHSIETMKDLSDLVNSFIENGDGVVDKDFDRRIDDECNSDGNDDDMEEIKESLTALFRSKMGDSVRTKIIFEVEKAWRRVTEDNSSLPVPGSKRLLMARLRDQGLDAGLCKSKWEKKGRLISGDYQYVDVNVVGTRYLITISLSEEFETARPTDNYTSLLEILPHISVCKVEEMKEVVRIMCRGLKKTMNHRKMAVPPWRRREYVQAKWFGSYKRTTNEFPTKGTSDFSDNKKKIEGFISTTETFYCRRTIDFARKGFGLRTGNLTIIMNAAS</sequence>
<dbReference type="EMBL" id="CM042011">
    <property type="protein sequence ID" value="KAI3765302.1"/>
    <property type="molecule type" value="Genomic_DNA"/>
</dbReference>
<evidence type="ECO:0000313" key="1">
    <source>
        <dbReference type="EMBL" id="KAI3765302.1"/>
    </source>
</evidence>
<dbReference type="Proteomes" id="UP001055811">
    <property type="component" value="Linkage Group LG03"/>
</dbReference>
<name>A0ACB9F2F2_CICIN</name>
<reference evidence="1 2" key="2">
    <citation type="journal article" date="2022" name="Mol. Ecol. Resour.">
        <title>The genomes of chicory, endive, great burdock and yacon provide insights into Asteraceae paleo-polyploidization history and plant inulin production.</title>
        <authorList>
            <person name="Fan W."/>
            <person name="Wang S."/>
            <person name="Wang H."/>
            <person name="Wang A."/>
            <person name="Jiang F."/>
            <person name="Liu H."/>
            <person name="Zhao H."/>
            <person name="Xu D."/>
            <person name="Zhang Y."/>
        </authorList>
    </citation>
    <scope>NUCLEOTIDE SEQUENCE [LARGE SCALE GENOMIC DNA]</scope>
    <source>
        <strain evidence="2">cv. Punajuju</strain>
        <tissue evidence="1">Leaves</tissue>
    </source>
</reference>
<keyword evidence="2" id="KW-1185">Reference proteome</keyword>
<accession>A0ACB9F2F2</accession>
<proteinExistence type="predicted"/>
<organism evidence="1 2">
    <name type="scientific">Cichorium intybus</name>
    <name type="common">Chicory</name>
    <dbReference type="NCBI Taxonomy" id="13427"/>
    <lineage>
        <taxon>Eukaryota</taxon>
        <taxon>Viridiplantae</taxon>
        <taxon>Streptophyta</taxon>
        <taxon>Embryophyta</taxon>
        <taxon>Tracheophyta</taxon>
        <taxon>Spermatophyta</taxon>
        <taxon>Magnoliopsida</taxon>
        <taxon>eudicotyledons</taxon>
        <taxon>Gunneridae</taxon>
        <taxon>Pentapetalae</taxon>
        <taxon>asterids</taxon>
        <taxon>campanulids</taxon>
        <taxon>Asterales</taxon>
        <taxon>Asteraceae</taxon>
        <taxon>Cichorioideae</taxon>
        <taxon>Cichorieae</taxon>
        <taxon>Cichoriinae</taxon>
        <taxon>Cichorium</taxon>
    </lineage>
</organism>